<feature type="domain" description="GGDEF" evidence="5">
    <location>
        <begin position="299"/>
        <end position="428"/>
    </location>
</feature>
<dbReference type="EMBL" id="VBUC01000034">
    <property type="protein sequence ID" value="TLS96158.1"/>
    <property type="molecule type" value="Genomic_DNA"/>
</dbReference>
<protein>
    <recommendedName>
        <fullName evidence="1">diguanylate cyclase</fullName>
        <ecNumber evidence="1">2.7.7.65</ecNumber>
    </recommendedName>
</protein>
<evidence type="ECO:0000256" key="2">
    <source>
        <dbReference type="ARBA" id="ARBA00034247"/>
    </source>
</evidence>
<feature type="transmembrane region" description="Helical" evidence="4">
    <location>
        <begin position="12"/>
        <end position="33"/>
    </location>
</feature>
<evidence type="ECO:0000259" key="5">
    <source>
        <dbReference type="PROSITE" id="PS50887"/>
    </source>
</evidence>
<dbReference type="Proteomes" id="UP000509513">
    <property type="component" value="Chromosome"/>
</dbReference>
<dbReference type="Gene3D" id="3.30.70.270">
    <property type="match status" value="1"/>
</dbReference>
<dbReference type="Pfam" id="PF00990">
    <property type="entry name" value="GGDEF"/>
    <property type="match status" value="1"/>
</dbReference>
<evidence type="ECO:0000313" key="7">
    <source>
        <dbReference type="EMBL" id="TLS96158.1"/>
    </source>
</evidence>
<reference evidence="7 8" key="1">
    <citation type="submission" date="2019-05" db="EMBL/GenBank/DDBJ databases">
        <title>Arcobacter cibarius and Arcobacter thereius providing challenges in identification an antibiotic susceptibility and Quinolone resistance.</title>
        <authorList>
            <person name="Busch A."/>
            <person name="Hanel I."/>
            <person name="Hotzel H."/>
            <person name="Tomaso H."/>
        </authorList>
    </citation>
    <scope>NUCLEOTIDE SEQUENCE [LARGE SCALE GENOMIC DNA]</scope>
    <source>
        <strain evidence="7 8">16CS0831-2</strain>
    </source>
</reference>
<evidence type="ECO:0000313" key="9">
    <source>
        <dbReference type="Proteomes" id="UP000509513"/>
    </source>
</evidence>
<keyword evidence="4" id="KW-0812">Transmembrane</keyword>
<dbReference type="SMART" id="SM00267">
    <property type="entry name" value="GGDEF"/>
    <property type="match status" value="1"/>
</dbReference>
<dbReference type="PANTHER" id="PTHR45138:SF9">
    <property type="entry name" value="DIGUANYLATE CYCLASE DGCM-RELATED"/>
    <property type="match status" value="1"/>
</dbReference>
<comment type="catalytic activity">
    <reaction evidence="2">
        <text>2 GTP = 3',3'-c-di-GMP + 2 diphosphate</text>
        <dbReference type="Rhea" id="RHEA:24898"/>
        <dbReference type="ChEBI" id="CHEBI:33019"/>
        <dbReference type="ChEBI" id="CHEBI:37565"/>
        <dbReference type="ChEBI" id="CHEBI:58805"/>
        <dbReference type="EC" id="2.7.7.65"/>
    </reaction>
</comment>
<proteinExistence type="predicted"/>
<keyword evidence="3" id="KW-0175">Coiled coil</keyword>
<dbReference type="Gene3D" id="3.30.450.20">
    <property type="entry name" value="PAS domain"/>
    <property type="match status" value="1"/>
</dbReference>
<sequence>MTERQLVNIIKYSPILVLPLIIIIIFILEIINFKKSFEENYNRVSNYLIEKEEKLLEKNSTIAIEILEYNSTLNGQKIDGNIIFDLFKNINKKTNDYFFIFDTDGKVIVHSYLRHLEGQILKNSEVEHYKYATNKIIDKNNDSTYIEYYWQNPTTNKLEKKISFIRKIPHTNLIIGSGFYPNDLVKVAENQRDTLVKEYRKRLNGAIALASLMIIISMFLAKNISNKLVFAFENLNRSINKKEEELETLQKDIENKVITRTQKIEEDFKKMENIASVDALTKVYNRFAFFKELDKLKGKKFCLIMFDIDHFKDINDTYGHDIGDFVLKELCQVVNNKLRRGDIFTRYGGEEFIIIFPNSTIQATVSIANRIRKDIENHDFKKVPKVTVSLGVIEVKANTSQEVFLKNVDIALYKAKENGRNNAVIFEEE</sequence>
<dbReference type="CDD" id="cd18774">
    <property type="entry name" value="PDC2_HK_sensor"/>
    <property type="match status" value="1"/>
</dbReference>
<dbReference type="FunFam" id="3.30.70.270:FF:000001">
    <property type="entry name" value="Diguanylate cyclase domain protein"/>
    <property type="match status" value="1"/>
</dbReference>
<dbReference type="OrthoDB" id="8554767at2"/>
<dbReference type="GO" id="GO:0043709">
    <property type="term" value="P:cell adhesion involved in single-species biofilm formation"/>
    <property type="evidence" value="ECO:0007669"/>
    <property type="project" value="TreeGrafter"/>
</dbReference>
<reference evidence="6 9" key="2">
    <citation type="submission" date="2020-05" db="EMBL/GenBank/DDBJ databases">
        <title>Complete genome sequencing of Campylobacter and Arcobacter type strains.</title>
        <authorList>
            <person name="Miller W.G."/>
            <person name="Yee E."/>
        </authorList>
    </citation>
    <scope>NUCLEOTIDE SEQUENCE [LARGE SCALE GENOMIC DNA]</scope>
    <source>
        <strain evidence="6 9">LMG 21996</strain>
    </source>
</reference>
<dbReference type="RefSeq" id="WP_024776003.1">
    <property type="nucleotide sequence ID" value="NZ_CP043857.1"/>
</dbReference>
<dbReference type="InterPro" id="IPR043128">
    <property type="entry name" value="Rev_trsase/Diguanyl_cyclase"/>
</dbReference>
<dbReference type="GO" id="GO:0052621">
    <property type="term" value="F:diguanylate cyclase activity"/>
    <property type="evidence" value="ECO:0007669"/>
    <property type="project" value="UniProtKB-EC"/>
</dbReference>
<organism evidence="6 9">
    <name type="scientific">Aliarcobacter cibarius</name>
    <dbReference type="NCBI Taxonomy" id="255507"/>
    <lineage>
        <taxon>Bacteria</taxon>
        <taxon>Pseudomonadati</taxon>
        <taxon>Campylobacterota</taxon>
        <taxon>Epsilonproteobacteria</taxon>
        <taxon>Campylobacterales</taxon>
        <taxon>Arcobacteraceae</taxon>
        <taxon>Aliarcobacter</taxon>
    </lineage>
</organism>
<gene>
    <name evidence="6" type="ORF">ACBT_1639</name>
    <name evidence="7" type="ORF">FE247_10160</name>
</gene>
<dbReference type="EC" id="2.7.7.65" evidence="1"/>
<evidence type="ECO:0000256" key="4">
    <source>
        <dbReference type="SAM" id="Phobius"/>
    </source>
</evidence>
<dbReference type="STRING" id="1442598.GCA_000522465_01933"/>
<dbReference type="EMBL" id="CP054051">
    <property type="protein sequence ID" value="QKJ27536.1"/>
    <property type="molecule type" value="Genomic_DNA"/>
</dbReference>
<dbReference type="GO" id="GO:0005886">
    <property type="term" value="C:plasma membrane"/>
    <property type="evidence" value="ECO:0007669"/>
    <property type="project" value="TreeGrafter"/>
</dbReference>
<dbReference type="GO" id="GO:1902201">
    <property type="term" value="P:negative regulation of bacterial-type flagellum-dependent cell motility"/>
    <property type="evidence" value="ECO:0007669"/>
    <property type="project" value="TreeGrafter"/>
</dbReference>
<evidence type="ECO:0000256" key="1">
    <source>
        <dbReference type="ARBA" id="ARBA00012528"/>
    </source>
</evidence>
<dbReference type="PROSITE" id="PS50887">
    <property type="entry name" value="GGDEF"/>
    <property type="match status" value="1"/>
</dbReference>
<evidence type="ECO:0000313" key="8">
    <source>
        <dbReference type="Proteomes" id="UP000305417"/>
    </source>
</evidence>
<dbReference type="InterPro" id="IPR004010">
    <property type="entry name" value="Double_Cache_2"/>
</dbReference>
<dbReference type="Proteomes" id="UP000305417">
    <property type="component" value="Unassembled WGS sequence"/>
</dbReference>
<feature type="transmembrane region" description="Helical" evidence="4">
    <location>
        <begin position="203"/>
        <end position="221"/>
    </location>
</feature>
<dbReference type="InterPro" id="IPR000160">
    <property type="entry name" value="GGDEF_dom"/>
</dbReference>
<dbReference type="KEGG" id="acib:ACBT_1639"/>
<dbReference type="AlphaFoldDB" id="A0A5J6RHI1"/>
<evidence type="ECO:0000256" key="3">
    <source>
        <dbReference type="SAM" id="Coils"/>
    </source>
</evidence>
<evidence type="ECO:0000313" key="6">
    <source>
        <dbReference type="EMBL" id="QKJ27536.1"/>
    </source>
</evidence>
<dbReference type="PANTHER" id="PTHR45138">
    <property type="entry name" value="REGULATORY COMPONENTS OF SENSORY TRANSDUCTION SYSTEM"/>
    <property type="match status" value="1"/>
</dbReference>
<keyword evidence="4" id="KW-1133">Transmembrane helix</keyword>
<dbReference type="Pfam" id="PF08269">
    <property type="entry name" value="dCache_2"/>
    <property type="match status" value="1"/>
</dbReference>
<keyword evidence="4" id="KW-0472">Membrane</keyword>
<dbReference type="InterPro" id="IPR050469">
    <property type="entry name" value="Diguanylate_Cyclase"/>
</dbReference>
<feature type="coiled-coil region" evidence="3">
    <location>
        <begin position="232"/>
        <end position="259"/>
    </location>
</feature>
<dbReference type="SUPFAM" id="SSF55073">
    <property type="entry name" value="Nucleotide cyclase"/>
    <property type="match status" value="1"/>
</dbReference>
<dbReference type="InterPro" id="IPR029787">
    <property type="entry name" value="Nucleotide_cyclase"/>
</dbReference>
<accession>A0A5J6RHI1</accession>
<dbReference type="CDD" id="cd01949">
    <property type="entry name" value="GGDEF"/>
    <property type="match status" value="1"/>
</dbReference>
<name>A0A5J6RHI1_9BACT</name>
<keyword evidence="8" id="KW-1185">Reference proteome</keyword>
<dbReference type="NCBIfam" id="TIGR00254">
    <property type="entry name" value="GGDEF"/>
    <property type="match status" value="1"/>
</dbReference>